<name>A0A5J4SK03_9ZZZZ</name>
<organism evidence="1">
    <name type="scientific">termite gut metagenome</name>
    <dbReference type="NCBI Taxonomy" id="433724"/>
    <lineage>
        <taxon>unclassified sequences</taxon>
        <taxon>metagenomes</taxon>
        <taxon>organismal metagenomes</taxon>
    </lineage>
</organism>
<comment type="caution">
    <text evidence="1">The sequence shown here is derived from an EMBL/GenBank/DDBJ whole genome shotgun (WGS) entry which is preliminary data.</text>
</comment>
<evidence type="ECO:0000313" key="2">
    <source>
        <dbReference type="EMBL" id="KAA6346368.1"/>
    </source>
</evidence>
<gene>
    <name evidence="1" type="ORF">EZS27_006112</name>
    <name evidence="2" type="ORF">EZS27_006133</name>
</gene>
<accession>A0A5J4SK03</accession>
<protein>
    <recommendedName>
        <fullName evidence="3">WG repeat-containing protein</fullName>
    </recommendedName>
</protein>
<dbReference type="Pfam" id="PF14903">
    <property type="entry name" value="WG_beta_rep"/>
    <property type="match status" value="2"/>
</dbReference>
<evidence type="ECO:0008006" key="3">
    <source>
        <dbReference type="Google" id="ProtNLM"/>
    </source>
</evidence>
<proteinExistence type="predicted"/>
<dbReference type="InterPro" id="IPR032774">
    <property type="entry name" value="WG_beta_rep"/>
</dbReference>
<dbReference type="AlphaFoldDB" id="A0A5J4SK03"/>
<reference evidence="1" key="1">
    <citation type="submission" date="2019-03" db="EMBL/GenBank/DDBJ databases">
        <title>Single cell metagenomics reveals metabolic interactions within the superorganism composed of flagellate Streblomastix strix and complex community of Bacteroidetes bacteria on its surface.</title>
        <authorList>
            <person name="Treitli S.C."/>
            <person name="Kolisko M."/>
            <person name="Husnik F."/>
            <person name="Keeling P."/>
            <person name="Hampl V."/>
        </authorList>
    </citation>
    <scope>NUCLEOTIDE SEQUENCE</scope>
    <source>
        <strain evidence="1">STM</strain>
    </source>
</reference>
<dbReference type="EMBL" id="SNRY01000133">
    <property type="protein sequence ID" value="KAA6346368.1"/>
    <property type="molecule type" value="Genomic_DNA"/>
</dbReference>
<evidence type="ECO:0000313" key="1">
    <source>
        <dbReference type="EMBL" id="KAA6346347.1"/>
    </source>
</evidence>
<dbReference type="EMBL" id="SNRY01000133">
    <property type="protein sequence ID" value="KAA6346347.1"/>
    <property type="molecule type" value="Genomic_DNA"/>
</dbReference>
<dbReference type="PANTHER" id="PTHR37841">
    <property type="entry name" value="GLR2918 PROTEIN"/>
    <property type="match status" value="1"/>
</dbReference>
<dbReference type="PANTHER" id="PTHR37841:SF1">
    <property type="entry name" value="DUF3298 DOMAIN-CONTAINING PROTEIN"/>
    <property type="match status" value="1"/>
</dbReference>
<sequence>MKIILFILFLLLAQVHSLYAQTSDILFPFSINGKWGFINKEKEIIVLPKYDEAYLQRDGMSRVRINGMFGFINEKGEVSIKAKYDQAEDFNRGFANVTNGGKPYYINTKGHRKKKPKPKLISPSCGNHSGCFTPHLTDRVSIIENNGKFGLAYINGIRKEGQPVTYVLDTIPPIFDTIVPVTHQLMYFKKDGLISFAHEGYFEFGLKYIFRNMDFKYEAIKFFNCSNCSKGKNRLIGYKKNSLWGYKKIYIDSKDHIPAKYYAISSLAKGMALIEYEKGKLGYIDREGNEYFPR</sequence>